<feature type="transmembrane region" description="Helical" evidence="4">
    <location>
        <begin position="237"/>
        <end position="258"/>
    </location>
</feature>
<dbReference type="Proteomes" id="UP000198984">
    <property type="component" value="Unassembled WGS sequence"/>
</dbReference>
<feature type="transmembrane region" description="Helical" evidence="4">
    <location>
        <begin position="326"/>
        <end position="348"/>
    </location>
</feature>
<keyword evidence="2 4" id="KW-1133">Transmembrane helix</keyword>
<dbReference type="CDD" id="cd06174">
    <property type="entry name" value="MFS"/>
    <property type="match status" value="1"/>
</dbReference>
<feature type="transmembrane region" description="Helical" evidence="4">
    <location>
        <begin position="154"/>
        <end position="172"/>
    </location>
</feature>
<dbReference type="STRING" id="573321.SAMN04488505_102465"/>
<feature type="transmembrane region" description="Helical" evidence="4">
    <location>
        <begin position="54"/>
        <end position="76"/>
    </location>
</feature>
<dbReference type="InterPro" id="IPR052528">
    <property type="entry name" value="Sugar_transport-like"/>
</dbReference>
<dbReference type="RefSeq" id="WP_089909792.1">
    <property type="nucleotide sequence ID" value="NZ_FOBB01000002.1"/>
</dbReference>
<dbReference type="EMBL" id="FOBB01000002">
    <property type="protein sequence ID" value="SEL52366.1"/>
    <property type="molecule type" value="Genomic_DNA"/>
</dbReference>
<dbReference type="Gene3D" id="1.20.1250.20">
    <property type="entry name" value="MFS general substrate transporter like domains"/>
    <property type="match status" value="2"/>
</dbReference>
<keyword evidence="3 4" id="KW-0472">Membrane</keyword>
<organism evidence="5 6">
    <name type="scientific">Chitinophaga rupis</name>
    <dbReference type="NCBI Taxonomy" id="573321"/>
    <lineage>
        <taxon>Bacteria</taxon>
        <taxon>Pseudomonadati</taxon>
        <taxon>Bacteroidota</taxon>
        <taxon>Chitinophagia</taxon>
        <taxon>Chitinophagales</taxon>
        <taxon>Chitinophagaceae</taxon>
        <taxon>Chitinophaga</taxon>
    </lineage>
</organism>
<evidence type="ECO:0000256" key="1">
    <source>
        <dbReference type="ARBA" id="ARBA00022692"/>
    </source>
</evidence>
<evidence type="ECO:0000256" key="2">
    <source>
        <dbReference type="ARBA" id="ARBA00022989"/>
    </source>
</evidence>
<keyword evidence="6" id="KW-1185">Reference proteome</keyword>
<dbReference type="AlphaFoldDB" id="A0A1H7QWK5"/>
<accession>A0A1H7QWK5</accession>
<sequence length="480" mass="53099">MKLIPSESLSEAQVQRGLHLVIRDGLAAETMIVLTGGAFLTALALQLGASNFQIGVLAALPTFTNIFQLLAIWLVQRYRNRRAIAVIGGVLARFPLIMIGLLPWLFSGGASLYALISFLCFHYFFSSIAGASWNSWMKDLIPDRILGTYFSRRTRLCQTLNVTLSLLSALAVDYLKSHYPGTEVITYTAMFLLAGLAGMLGVWALARVPEPALQAVDENVFRQLRQPLQDVNFRNMLLFNACWIFALNLATPFFNVYMIQSLGLPLSGIIALGILSQVSSICAVSIWGRYIDRYSNKNVLYICAPVYICCLLAWALTALIPSFTGIVALLILINIGTGVSNAGITLSLNNIGIKLAAKEQAMVYLTAKNMIIAFASAAAPLLGGLLADSFTSWHQTLTGPLQHLQTWNFFFVFSALFAILAMRMLRSVKETGEVSRNIITLRMIADFRYRIKDVHSGQALRRIIYTPAKWKQPGERKKRA</sequence>
<name>A0A1H7QWK5_9BACT</name>
<dbReference type="InterPro" id="IPR036259">
    <property type="entry name" value="MFS_trans_sf"/>
</dbReference>
<keyword evidence="1 4" id="KW-0812">Transmembrane</keyword>
<feature type="transmembrane region" description="Helical" evidence="4">
    <location>
        <begin position="407"/>
        <end position="425"/>
    </location>
</feature>
<proteinExistence type="predicted"/>
<feature type="transmembrane region" description="Helical" evidence="4">
    <location>
        <begin position="264"/>
        <end position="287"/>
    </location>
</feature>
<dbReference type="PANTHER" id="PTHR23526:SF2">
    <property type="entry name" value="MAJOR FACILITATOR SUPERFAMILY (MFS) PROFILE DOMAIN-CONTAINING PROTEIN"/>
    <property type="match status" value="1"/>
</dbReference>
<evidence type="ECO:0000313" key="5">
    <source>
        <dbReference type="EMBL" id="SEL52366.1"/>
    </source>
</evidence>
<evidence type="ECO:0000256" key="3">
    <source>
        <dbReference type="ARBA" id="ARBA00023136"/>
    </source>
</evidence>
<evidence type="ECO:0000313" key="6">
    <source>
        <dbReference type="Proteomes" id="UP000198984"/>
    </source>
</evidence>
<feature type="transmembrane region" description="Helical" evidence="4">
    <location>
        <begin position="369"/>
        <end position="387"/>
    </location>
</feature>
<feature type="transmembrane region" description="Helical" evidence="4">
    <location>
        <begin position="184"/>
        <end position="206"/>
    </location>
</feature>
<dbReference type="InterPro" id="IPR011701">
    <property type="entry name" value="MFS"/>
</dbReference>
<feature type="transmembrane region" description="Helical" evidence="4">
    <location>
        <begin position="83"/>
        <end position="106"/>
    </location>
</feature>
<feature type="transmembrane region" description="Helical" evidence="4">
    <location>
        <begin position="112"/>
        <end position="133"/>
    </location>
</feature>
<dbReference type="GO" id="GO:0022857">
    <property type="term" value="F:transmembrane transporter activity"/>
    <property type="evidence" value="ECO:0007669"/>
    <property type="project" value="InterPro"/>
</dbReference>
<feature type="transmembrane region" description="Helical" evidence="4">
    <location>
        <begin position="299"/>
        <end position="320"/>
    </location>
</feature>
<dbReference type="Pfam" id="PF07690">
    <property type="entry name" value="MFS_1"/>
    <property type="match status" value="1"/>
</dbReference>
<dbReference type="OrthoDB" id="9772882at2"/>
<feature type="transmembrane region" description="Helical" evidence="4">
    <location>
        <begin position="26"/>
        <end position="48"/>
    </location>
</feature>
<evidence type="ECO:0000256" key="4">
    <source>
        <dbReference type="SAM" id="Phobius"/>
    </source>
</evidence>
<dbReference type="SUPFAM" id="SSF103473">
    <property type="entry name" value="MFS general substrate transporter"/>
    <property type="match status" value="1"/>
</dbReference>
<dbReference type="PANTHER" id="PTHR23526">
    <property type="entry name" value="INTEGRAL MEMBRANE TRANSPORT PROTEIN-RELATED"/>
    <property type="match status" value="1"/>
</dbReference>
<gene>
    <name evidence="5" type="ORF">SAMN04488505_102465</name>
</gene>
<reference evidence="5 6" key="1">
    <citation type="submission" date="2016-10" db="EMBL/GenBank/DDBJ databases">
        <authorList>
            <person name="de Groot N.N."/>
        </authorList>
    </citation>
    <scope>NUCLEOTIDE SEQUENCE [LARGE SCALE GENOMIC DNA]</scope>
    <source>
        <strain evidence="5 6">DSM 21039</strain>
    </source>
</reference>
<protein>
    <submittedName>
        <fullName evidence="5">Major Facilitator Superfamily protein</fullName>
    </submittedName>
</protein>